<proteinExistence type="predicted"/>
<sequence length="305" mass="33209">MAKRCPTNEESFPVAPERLQLGGLDNSGSVDSVRLRPHSLAQTSGVYWEQPPPEALASHFKCLWVHRMPTGSPANIAIVPDGCSDIIWSSKGLALVGPDRVAALITVPAGETIIGARFRVGAAASWLRTPLHEITGRTVPFDELWGRSTDETETRMREAADVPERLRVLAADLLQRRATSHSPPADLAACIARIEADQLTSGDPIRALLQEIGISERTLRRHCHEHLGYGAKTLDRILRLQRFLTACRCGPANTLASLALEAGYSDQAHLAREARTLTSFTPREIKLQLTGRPGSGQVGNLRSTI</sequence>
<dbReference type="SMART" id="SM00342">
    <property type="entry name" value="HTH_ARAC"/>
    <property type="match status" value="1"/>
</dbReference>
<keyword evidence="1" id="KW-0805">Transcription regulation</keyword>
<dbReference type="GO" id="GO:0043565">
    <property type="term" value="F:sequence-specific DNA binding"/>
    <property type="evidence" value="ECO:0007669"/>
    <property type="project" value="InterPro"/>
</dbReference>
<keyword evidence="3" id="KW-0804">Transcription</keyword>
<organism evidence="5">
    <name type="scientific">Sinorhizobium medicae</name>
    <dbReference type="NCBI Taxonomy" id="110321"/>
    <lineage>
        <taxon>Bacteria</taxon>
        <taxon>Pseudomonadati</taxon>
        <taxon>Pseudomonadota</taxon>
        <taxon>Alphaproteobacteria</taxon>
        <taxon>Hyphomicrobiales</taxon>
        <taxon>Rhizobiaceae</taxon>
        <taxon>Sinorhizobium/Ensifer group</taxon>
        <taxon>Sinorhizobium</taxon>
    </lineage>
</organism>
<dbReference type="InterPro" id="IPR050204">
    <property type="entry name" value="AraC_XylS_family_regulators"/>
</dbReference>
<dbReference type="InterPro" id="IPR018060">
    <property type="entry name" value="HTH_AraC"/>
</dbReference>
<dbReference type="PROSITE" id="PS01124">
    <property type="entry name" value="HTH_ARAC_FAMILY_2"/>
    <property type="match status" value="1"/>
</dbReference>
<dbReference type="GO" id="GO:0003700">
    <property type="term" value="F:DNA-binding transcription factor activity"/>
    <property type="evidence" value="ECO:0007669"/>
    <property type="project" value="InterPro"/>
</dbReference>
<keyword evidence="2" id="KW-0238">DNA-binding</keyword>
<dbReference type="PANTHER" id="PTHR46796">
    <property type="entry name" value="HTH-TYPE TRANSCRIPTIONAL ACTIVATOR RHAS-RELATED"/>
    <property type="match status" value="1"/>
</dbReference>
<dbReference type="Gene3D" id="1.10.10.60">
    <property type="entry name" value="Homeodomain-like"/>
    <property type="match status" value="1"/>
</dbReference>
<gene>
    <name evidence="5" type="ORF">EMEDMD4_210058</name>
</gene>
<evidence type="ECO:0000256" key="2">
    <source>
        <dbReference type="ARBA" id="ARBA00023125"/>
    </source>
</evidence>
<feature type="domain" description="HTH araC/xylS-type" evidence="4">
    <location>
        <begin position="188"/>
        <end position="288"/>
    </location>
</feature>
<dbReference type="Proteomes" id="UP000507954">
    <property type="component" value="Unassembled WGS sequence"/>
</dbReference>
<evidence type="ECO:0000256" key="3">
    <source>
        <dbReference type="ARBA" id="ARBA00023163"/>
    </source>
</evidence>
<protein>
    <submittedName>
        <fullName evidence="5">Helix-turn-helix-domain containing protein AraC type</fullName>
    </submittedName>
</protein>
<evidence type="ECO:0000259" key="4">
    <source>
        <dbReference type="PROSITE" id="PS01124"/>
    </source>
</evidence>
<dbReference type="Pfam" id="PF12833">
    <property type="entry name" value="HTH_18"/>
    <property type="match status" value="1"/>
</dbReference>
<dbReference type="EMBL" id="CABFNB010000086">
    <property type="protein sequence ID" value="VTZ60877.1"/>
    <property type="molecule type" value="Genomic_DNA"/>
</dbReference>
<dbReference type="InterPro" id="IPR046532">
    <property type="entry name" value="DUF6597"/>
</dbReference>
<dbReference type="PANTHER" id="PTHR46796:SF15">
    <property type="entry name" value="BLL1074 PROTEIN"/>
    <property type="match status" value="1"/>
</dbReference>
<accession>A0A508WTL6</accession>
<reference evidence="5" key="1">
    <citation type="submission" date="2019-06" db="EMBL/GenBank/DDBJ databases">
        <authorList>
            <person name="Le Quere A."/>
            <person name="Colella S."/>
        </authorList>
    </citation>
    <scope>NUCLEOTIDE SEQUENCE</scope>
    <source>
        <strain evidence="5">EmedicaeMD41</strain>
    </source>
</reference>
<dbReference type="RefSeq" id="WP_018012422.1">
    <property type="nucleotide sequence ID" value="NZ_CABFNB010000086.1"/>
</dbReference>
<evidence type="ECO:0000313" key="5">
    <source>
        <dbReference type="EMBL" id="VTZ60877.1"/>
    </source>
</evidence>
<name>A0A508WTL6_9HYPH</name>
<dbReference type="Pfam" id="PF20240">
    <property type="entry name" value="DUF6597"/>
    <property type="match status" value="1"/>
</dbReference>
<dbReference type="AlphaFoldDB" id="A0A508WTL6"/>
<evidence type="ECO:0000256" key="1">
    <source>
        <dbReference type="ARBA" id="ARBA00023015"/>
    </source>
</evidence>